<dbReference type="Gene3D" id="3.30.700.10">
    <property type="entry name" value="Glycoprotein, Type 4 Pilin"/>
    <property type="match status" value="1"/>
</dbReference>
<keyword evidence="2" id="KW-0812">Transmembrane</keyword>
<sequence length="166" mass="17449">MFNVPARKKKDGFSLIELVVAMGVMMVLSAGVMSQIGSGSQKYGRDTRRKSDLSSVASSLEIYRNDNAGYPPCAPAGAGCEVNSASIPGLANYLSSWPTDPLGATSRVYSYRPFDSGGGNCNGSASDRCVTYTLCTALEKVTTPVSATPACRSCGTFTCSFRLTNP</sequence>
<evidence type="ECO:0000256" key="1">
    <source>
        <dbReference type="ARBA" id="ARBA00022481"/>
    </source>
</evidence>
<keyword evidence="2" id="KW-0472">Membrane</keyword>
<dbReference type="GO" id="GO:0015627">
    <property type="term" value="C:type II protein secretion system complex"/>
    <property type="evidence" value="ECO:0007669"/>
    <property type="project" value="InterPro"/>
</dbReference>
<dbReference type="InterPro" id="IPR000983">
    <property type="entry name" value="Bac_GSPG_pilin"/>
</dbReference>
<evidence type="ECO:0000313" key="3">
    <source>
        <dbReference type="EMBL" id="KKU63679.1"/>
    </source>
</evidence>
<feature type="transmembrane region" description="Helical" evidence="2">
    <location>
        <begin position="12"/>
        <end position="33"/>
    </location>
</feature>
<dbReference type="SUPFAM" id="SSF54523">
    <property type="entry name" value="Pili subunits"/>
    <property type="match status" value="1"/>
</dbReference>
<evidence type="ECO:0008006" key="5">
    <source>
        <dbReference type="Google" id="ProtNLM"/>
    </source>
</evidence>
<protein>
    <recommendedName>
        <fullName evidence="5">General secretion pathway protein G</fullName>
    </recommendedName>
</protein>
<keyword evidence="2" id="KW-1133">Transmembrane helix</keyword>
<dbReference type="PRINTS" id="PR00813">
    <property type="entry name" value="BCTERIALGSPG"/>
</dbReference>
<dbReference type="InterPro" id="IPR012902">
    <property type="entry name" value="N_methyl_site"/>
</dbReference>
<organism evidence="3 4">
    <name type="scientific">Candidatus Amesbacteria bacterium GW2011_GWA1_47_16</name>
    <dbReference type="NCBI Taxonomy" id="1618353"/>
    <lineage>
        <taxon>Bacteria</taxon>
        <taxon>Candidatus Amesiibacteriota</taxon>
    </lineage>
</organism>
<dbReference type="GO" id="GO:0015628">
    <property type="term" value="P:protein secretion by the type II secretion system"/>
    <property type="evidence" value="ECO:0007669"/>
    <property type="project" value="InterPro"/>
</dbReference>
<evidence type="ECO:0000256" key="2">
    <source>
        <dbReference type="SAM" id="Phobius"/>
    </source>
</evidence>
<dbReference type="Pfam" id="PF07963">
    <property type="entry name" value="N_methyl"/>
    <property type="match status" value="1"/>
</dbReference>
<dbReference type="EMBL" id="LCNV01000019">
    <property type="protein sequence ID" value="KKU63679.1"/>
    <property type="molecule type" value="Genomic_DNA"/>
</dbReference>
<name>A0A0G1S2I2_9BACT</name>
<comment type="caution">
    <text evidence="3">The sequence shown here is derived from an EMBL/GenBank/DDBJ whole genome shotgun (WGS) entry which is preliminary data.</text>
</comment>
<dbReference type="InterPro" id="IPR045584">
    <property type="entry name" value="Pilin-like"/>
</dbReference>
<accession>A0A0G1S2I2</accession>
<dbReference type="NCBIfam" id="TIGR02532">
    <property type="entry name" value="IV_pilin_GFxxxE"/>
    <property type="match status" value="1"/>
</dbReference>
<proteinExistence type="predicted"/>
<reference evidence="3 4" key="1">
    <citation type="journal article" date="2015" name="Nature">
        <title>rRNA introns, odd ribosomes, and small enigmatic genomes across a large radiation of phyla.</title>
        <authorList>
            <person name="Brown C.T."/>
            <person name="Hug L.A."/>
            <person name="Thomas B.C."/>
            <person name="Sharon I."/>
            <person name="Castelle C.J."/>
            <person name="Singh A."/>
            <person name="Wilkins M.J."/>
            <person name="Williams K.H."/>
            <person name="Banfield J.F."/>
        </authorList>
    </citation>
    <scope>NUCLEOTIDE SEQUENCE [LARGE SCALE GENOMIC DNA]</scope>
</reference>
<dbReference type="AlphaFoldDB" id="A0A0G1S2I2"/>
<dbReference type="Proteomes" id="UP000034364">
    <property type="component" value="Unassembled WGS sequence"/>
</dbReference>
<keyword evidence="1" id="KW-0488">Methylation</keyword>
<evidence type="ECO:0000313" key="4">
    <source>
        <dbReference type="Proteomes" id="UP000034364"/>
    </source>
</evidence>
<gene>
    <name evidence="3" type="ORF">UX87_C0019G0046</name>
</gene>